<evidence type="ECO:0000256" key="1">
    <source>
        <dbReference type="ARBA" id="ARBA00022448"/>
    </source>
</evidence>
<evidence type="ECO:0000256" key="7">
    <source>
        <dbReference type="ARBA" id="ARBA00022692"/>
    </source>
</evidence>
<reference evidence="19 20" key="1">
    <citation type="journal article" date="2015" name="Genome Announc.">
        <title>Complete Genome Sequence of the Novel Leech Symbiont Mucinivorans hirudinis M3T.</title>
        <authorList>
            <person name="Nelson M.C."/>
            <person name="Bomar L."/>
            <person name="Graf J."/>
        </authorList>
    </citation>
    <scope>NUCLEOTIDE SEQUENCE [LARGE SCALE GENOMIC DNA]</scope>
    <source>
        <strain evidence="20">M3</strain>
    </source>
</reference>
<evidence type="ECO:0000256" key="10">
    <source>
        <dbReference type="ARBA" id="ARBA00023027"/>
    </source>
</evidence>
<keyword evidence="9 16" id="KW-1133">Transmembrane helix</keyword>
<accession>A0A060R7Y0</accession>
<evidence type="ECO:0000256" key="3">
    <source>
        <dbReference type="ARBA" id="ARBA00022519"/>
    </source>
</evidence>
<evidence type="ECO:0000313" key="19">
    <source>
        <dbReference type="EMBL" id="CDN31491.1"/>
    </source>
</evidence>
<dbReference type="PIRSF" id="PIRSF009437">
    <property type="entry name" value="NQR-1_subunit_C"/>
    <property type="match status" value="1"/>
</dbReference>
<keyword evidence="1 16" id="KW-0813">Transport</keyword>
<dbReference type="SMART" id="SM00900">
    <property type="entry name" value="FMN_bind"/>
    <property type="match status" value="1"/>
</dbReference>
<comment type="subunit">
    <text evidence="16 17">Composed of six subunits; NqrA, NqrB, NqrC, NqrD, NqrE and NqrF.</text>
</comment>
<dbReference type="GO" id="GO:0005886">
    <property type="term" value="C:plasma membrane"/>
    <property type="evidence" value="ECO:0007669"/>
    <property type="project" value="UniProtKB-SubCell"/>
</dbReference>
<keyword evidence="5 16" id="KW-0285">Flavoprotein</keyword>
<dbReference type="Proteomes" id="UP000027616">
    <property type="component" value="Chromosome I"/>
</dbReference>
<keyword evidence="12 16" id="KW-0406">Ion transport</keyword>
<feature type="modified residue" description="FMN phosphoryl threonine" evidence="16">
    <location>
        <position position="216"/>
    </location>
</feature>
<evidence type="ECO:0000256" key="6">
    <source>
        <dbReference type="ARBA" id="ARBA00022643"/>
    </source>
</evidence>
<feature type="transmembrane region" description="Helical" evidence="16">
    <location>
        <begin position="7"/>
        <end position="29"/>
    </location>
</feature>
<dbReference type="HOGENOM" id="CLU_077882_0_0_10"/>
<evidence type="ECO:0000256" key="12">
    <source>
        <dbReference type="ARBA" id="ARBA00023065"/>
    </source>
</evidence>
<dbReference type="GO" id="GO:0010181">
    <property type="term" value="F:FMN binding"/>
    <property type="evidence" value="ECO:0007669"/>
    <property type="project" value="UniProtKB-UniRule"/>
</dbReference>
<dbReference type="PATRIC" id="fig|1433126.3.peg.1388"/>
<keyword evidence="4 16" id="KW-0597">Phosphoprotein</keyword>
<evidence type="ECO:0000313" key="20">
    <source>
        <dbReference type="Proteomes" id="UP000027616"/>
    </source>
</evidence>
<dbReference type="AlphaFoldDB" id="A0A060R7Y0"/>
<evidence type="ECO:0000256" key="14">
    <source>
        <dbReference type="ARBA" id="ARBA00023136"/>
    </source>
</evidence>
<keyword evidence="7 16" id="KW-0812">Transmembrane</keyword>
<dbReference type="GO" id="GO:0016655">
    <property type="term" value="F:oxidoreductase activity, acting on NAD(P)H, quinone or similar compound as acceptor"/>
    <property type="evidence" value="ECO:0007669"/>
    <property type="project" value="UniProtKB-UniRule"/>
</dbReference>
<name>A0A060R7Y0_9BACT</name>
<sequence>MNKNSNTYIIAYSTILVVVVAAVLSYAAISLRPKQEANVLIEKKGAILASIGEGKDAASAPEGKDKYIDAQYDKYIKASYFVNAAGDATAVEAREALDALSRLPEVFGKKEAMPVFQAEVSGKILYVIPLTGKGLWGPVWGYIALNQDCTTINGAVFDHKSETPGLGAEIATPVFSDQFVGKQIFENGKFASISLTKGKGSSEGNPYAVDAISGGTLTSNGVRDMLKTCIGDYVPYFEKMMKNVEQPENN</sequence>
<keyword evidence="2 16" id="KW-1003">Cell membrane</keyword>
<dbReference type="Pfam" id="PF04205">
    <property type="entry name" value="FMN_bind"/>
    <property type="match status" value="1"/>
</dbReference>
<dbReference type="EC" id="7.2.1.1" evidence="16 17"/>
<dbReference type="eggNOG" id="COG2869">
    <property type="taxonomic scope" value="Bacteria"/>
</dbReference>
<feature type="domain" description="FMN-binding" evidence="18">
    <location>
        <begin position="134"/>
        <end position="233"/>
    </location>
</feature>
<comment type="caution">
    <text evidence="16">Lacks conserved residue(s) required for the propagation of feature annotation.</text>
</comment>
<evidence type="ECO:0000256" key="17">
    <source>
        <dbReference type="PIRNR" id="PIRNR009437"/>
    </source>
</evidence>
<evidence type="ECO:0000256" key="11">
    <source>
        <dbReference type="ARBA" id="ARBA00023053"/>
    </source>
</evidence>
<evidence type="ECO:0000256" key="16">
    <source>
        <dbReference type="HAMAP-Rule" id="MF_00427"/>
    </source>
</evidence>
<keyword evidence="11 16" id="KW-0915">Sodium</keyword>
<evidence type="ECO:0000256" key="4">
    <source>
        <dbReference type="ARBA" id="ARBA00022553"/>
    </source>
</evidence>
<comment type="similarity">
    <text evidence="16 17">Belongs to the NqrC family.</text>
</comment>
<dbReference type="HAMAP" id="MF_00427">
    <property type="entry name" value="NqrC"/>
    <property type="match status" value="1"/>
</dbReference>
<comment type="catalytic activity">
    <reaction evidence="16 17">
        <text>a ubiquinone + n Na(+)(in) + NADH + H(+) = a ubiquinol + n Na(+)(out) + NAD(+)</text>
        <dbReference type="Rhea" id="RHEA:47748"/>
        <dbReference type="Rhea" id="RHEA-COMP:9565"/>
        <dbReference type="Rhea" id="RHEA-COMP:9566"/>
        <dbReference type="ChEBI" id="CHEBI:15378"/>
        <dbReference type="ChEBI" id="CHEBI:16389"/>
        <dbReference type="ChEBI" id="CHEBI:17976"/>
        <dbReference type="ChEBI" id="CHEBI:29101"/>
        <dbReference type="ChEBI" id="CHEBI:57540"/>
        <dbReference type="ChEBI" id="CHEBI:57945"/>
        <dbReference type="EC" id="7.2.1.1"/>
    </reaction>
</comment>
<proteinExistence type="inferred from homology"/>
<keyword evidence="20" id="KW-1185">Reference proteome</keyword>
<keyword evidence="13 16" id="KW-0830">Ubiquinone</keyword>
<evidence type="ECO:0000256" key="2">
    <source>
        <dbReference type="ARBA" id="ARBA00022475"/>
    </source>
</evidence>
<dbReference type="KEGG" id="rbc:BN938_1404"/>
<dbReference type="GO" id="GO:0006814">
    <property type="term" value="P:sodium ion transport"/>
    <property type="evidence" value="ECO:0007669"/>
    <property type="project" value="UniProtKB-UniRule"/>
</dbReference>
<organism evidence="19 20">
    <name type="scientific">Mucinivorans hirudinis</name>
    <dbReference type="NCBI Taxonomy" id="1433126"/>
    <lineage>
        <taxon>Bacteria</taxon>
        <taxon>Pseudomonadati</taxon>
        <taxon>Bacteroidota</taxon>
        <taxon>Bacteroidia</taxon>
        <taxon>Bacteroidales</taxon>
        <taxon>Rikenellaceae</taxon>
        <taxon>Mucinivorans</taxon>
    </lineage>
</organism>
<protein>
    <recommendedName>
        <fullName evidence="16 17">Na(+)-translocating NADH-quinone reductase subunit C</fullName>
        <shortName evidence="16 17">Na(+)-NQR subunit C</shortName>
        <shortName evidence="16 17">Na(+)-translocating NQR subunit C</shortName>
        <ecNumber evidence="16 17">7.2.1.1</ecNumber>
    </recommendedName>
    <alternativeName>
        <fullName evidence="16 17">NQR complex subunit C</fullName>
    </alternativeName>
    <alternativeName>
        <fullName evidence="16 17">NQR-1 subunit C</fullName>
    </alternativeName>
</protein>
<dbReference type="OrthoDB" id="9813828at2"/>
<dbReference type="InterPro" id="IPR010204">
    <property type="entry name" value="NqrC"/>
</dbReference>
<keyword evidence="10 16" id="KW-0520">NAD</keyword>
<keyword evidence="14 16" id="KW-0472">Membrane</keyword>
<dbReference type="STRING" id="1433126.BN938_1404"/>
<keyword evidence="6 16" id="KW-0288">FMN</keyword>
<comment type="subcellular location">
    <subcellularLocation>
        <location evidence="16">Cell membrane</location>
        <topology evidence="16">Single-pass membrane protein</topology>
    </subcellularLocation>
</comment>
<evidence type="ECO:0000259" key="18">
    <source>
        <dbReference type="SMART" id="SM00900"/>
    </source>
</evidence>
<dbReference type="PANTHER" id="PTHR37838:SF1">
    <property type="entry name" value="NA(+)-TRANSLOCATING NADH-QUINONE REDUCTASE SUBUNIT C"/>
    <property type="match status" value="1"/>
</dbReference>
<evidence type="ECO:0000256" key="5">
    <source>
        <dbReference type="ARBA" id="ARBA00022630"/>
    </source>
</evidence>
<dbReference type="NCBIfam" id="TIGR01938">
    <property type="entry name" value="nqrC"/>
    <property type="match status" value="1"/>
</dbReference>
<keyword evidence="8 16" id="KW-1278">Translocase</keyword>
<comment type="function">
    <text evidence="16">NQR complex catalyzes the reduction of ubiquinone-1 to ubiquinol by two successive reactions, coupled with the transport of Na(+) ions from the cytoplasm to the periplasm. NqrA to NqrE are probably involved in the second step, the conversion of ubisemiquinone to ubiquinol.</text>
</comment>
<keyword evidence="3" id="KW-0997">Cell inner membrane</keyword>
<dbReference type="InterPro" id="IPR007329">
    <property type="entry name" value="FMN-bd"/>
</dbReference>
<evidence type="ECO:0000256" key="13">
    <source>
        <dbReference type="ARBA" id="ARBA00023075"/>
    </source>
</evidence>
<dbReference type="PANTHER" id="PTHR37838">
    <property type="entry name" value="NA(+)-TRANSLOCATING NADH-QUINONE REDUCTASE SUBUNIT C"/>
    <property type="match status" value="1"/>
</dbReference>
<evidence type="ECO:0000256" key="15">
    <source>
        <dbReference type="ARBA" id="ARBA00023201"/>
    </source>
</evidence>
<evidence type="ECO:0000256" key="9">
    <source>
        <dbReference type="ARBA" id="ARBA00022989"/>
    </source>
</evidence>
<gene>
    <name evidence="16" type="primary">nqrC</name>
    <name evidence="19" type="ORF">BN938_1404</name>
</gene>
<comment type="cofactor">
    <cofactor evidence="16 17">
        <name>FMN</name>
        <dbReference type="ChEBI" id="CHEBI:58210"/>
    </cofactor>
</comment>
<evidence type="ECO:0000256" key="8">
    <source>
        <dbReference type="ARBA" id="ARBA00022967"/>
    </source>
</evidence>
<keyword evidence="19" id="KW-0560">Oxidoreductase</keyword>
<keyword evidence="15 16" id="KW-0739">Sodium transport</keyword>
<dbReference type="EMBL" id="HG934468">
    <property type="protein sequence ID" value="CDN31491.1"/>
    <property type="molecule type" value="Genomic_DNA"/>
</dbReference>